<feature type="transmembrane region" description="Helical" evidence="1">
    <location>
        <begin position="7"/>
        <end position="25"/>
    </location>
</feature>
<reference evidence="2 3" key="1">
    <citation type="submission" date="2024-04" db="EMBL/GenBank/DDBJ databases">
        <authorList>
            <person name="Rising A."/>
            <person name="Reimegard J."/>
            <person name="Sonavane S."/>
            <person name="Akerstrom W."/>
            <person name="Nylinder S."/>
            <person name="Hedman E."/>
            <person name="Kallberg Y."/>
        </authorList>
    </citation>
    <scope>NUCLEOTIDE SEQUENCE [LARGE SCALE GENOMIC DNA]</scope>
</reference>
<keyword evidence="3" id="KW-1185">Reference proteome</keyword>
<comment type="caution">
    <text evidence="2">The sequence shown here is derived from an EMBL/GenBank/DDBJ whole genome shotgun (WGS) entry which is preliminary data.</text>
</comment>
<proteinExistence type="predicted"/>
<keyword evidence="1" id="KW-1133">Transmembrane helix</keyword>
<evidence type="ECO:0000313" key="3">
    <source>
        <dbReference type="Proteomes" id="UP001497382"/>
    </source>
</evidence>
<keyword evidence="1" id="KW-0472">Membrane</keyword>
<evidence type="ECO:0000256" key="1">
    <source>
        <dbReference type="SAM" id="Phobius"/>
    </source>
</evidence>
<protein>
    <submittedName>
        <fullName evidence="2">Uncharacterized protein</fullName>
    </submittedName>
</protein>
<dbReference type="AlphaFoldDB" id="A0AAV1YYZ0"/>
<accession>A0AAV1YYZ0</accession>
<gene>
    <name evidence="2" type="ORF">LARSCL_LOCUS1866</name>
</gene>
<sequence>MSILNRVCILFLCITLQEGVMLMLYSF</sequence>
<dbReference type="EMBL" id="CAXIEN010000011">
    <property type="protein sequence ID" value="CAL1264165.1"/>
    <property type="molecule type" value="Genomic_DNA"/>
</dbReference>
<name>A0AAV1YYZ0_9ARAC</name>
<evidence type="ECO:0000313" key="2">
    <source>
        <dbReference type="EMBL" id="CAL1264165.1"/>
    </source>
</evidence>
<keyword evidence="1" id="KW-0812">Transmembrane</keyword>
<organism evidence="2 3">
    <name type="scientific">Larinioides sclopetarius</name>
    <dbReference type="NCBI Taxonomy" id="280406"/>
    <lineage>
        <taxon>Eukaryota</taxon>
        <taxon>Metazoa</taxon>
        <taxon>Ecdysozoa</taxon>
        <taxon>Arthropoda</taxon>
        <taxon>Chelicerata</taxon>
        <taxon>Arachnida</taxon>
        <taxon>Araneae</taxon>
        <taxon>Araneomorphae</taxon>
        <taxon>Entelegynae</taxon>
        <taxon>Araneoidea</taxon>
        <taxon>Araneidae</taxon>
        <taxon>Larinioides</taxon>
    </lineage>
</organism>
<dbReference type="Proteomes" id="UP001497382">
    <property type="component" value="Unassembled WGS sequence"/>
</dbReference>